<gene>
    <name evidence="1" type="ORF">BJX63DRAFT_11716</name>
</gene>
<comment type="caution">
    <text evidence="1">The sequence shown here is derived from an EMBL/GenBank/DDBJ whole genome shotgun (WGS) entry which is preliminary data.</text>
</comment>
<sequence length="123" mass="14384">MIAALIALLFVKPTDIPYIPPQLYTSIIEQYRRHIHPFFPITNKLPRILMAMRPSNLNIQARTEAEEPPLTVWPQPEPTQILYSILRLRTPWYALTKIKPWQRFGWVIWDSWRILAAAGPPTA</sequence>
<evidence type="ECO:0000313" key="2">
    <source>
        <dbReference type="Proteomes" id="UP001610334"/>
    </source>
</evidence>
<organism evidence="1 2">
    <name type="scientific">Aspergillus granulosus</name>
    <dbReference type="NCBI Taxonomy" id="176169"/>
    <lineage>
        <taxon>Eukaryota</taxon>
        <taxon>Fungi</taxon>
        <taxon>Dikarya</taxon>
        <taxon>Ascomycota</taxon>
        <taxon>Pezizomycotina</taxon>
        <taxon>Eurotiomycetes</taxon>
        <taxon>Eurotiomycetidae</taxon>
        <taxon>Eurotiales</taxon>
        <taxon>Aspergillaceae</taxon>
        <taxon>Aspergillus</taxon>
        <taxon>Aspergillus subgen. Nidulantes</taxon>
    </lineage>
</organism>
<accession>A0ABR4HVH8</accession>
<keyword evidence="2" id="KW-1185">Reference proteome</keyword>
<dbReference type="Proteomes" id="UP001610334">
    <property type="component" value="Unassembled WGS sequence"/>
</dbReference>
<name>A0ABR4HVH8_9EURO</name>
<proteinExistence type="predicted"/>
<protein>
    <submittedName>
        <fullName evidence="1">Uncharacterized protein</fullName>
    </submittedName>
</protein>
<evidence type="ECO:0000313" key="1">
    <source>
        <dbReference type="EMBL" id="KAL2819500.1"/>
    </source>
</evidence>
<dbReference type="EMBL" id="JBFXLT010000010">
    <property type="protein sequence ID" value="KAL2819500.1"/>
    <property type="molecule type" value="Genomic_DNA"/>
</dbReference>
<reference evidence="1 2" key="1">
    <citation type="submission" date="2024-07" db="EMBL/GenBank/DDBJ databases">
        <title>Section-level genome sequencing and comparative genomics of Aspergillus sections Usti and Cavernicolus.</title>
        <authorList>
            <consortium name="Lawrence Berkeley National Laboratory"/>
            <person name="Nybo J.L."/>
            <person name="Vesth T.C."/>
            <person name="Theobald S."/>
            <person name="Frisvad J.C."/>
            <person name="Larsen T.O."/>
            <person name="Kjaerboelling I."/>
            <person name="Rothschild-Mancinelli K."/>
            <person name="Lyhne E.K."/>
            <person name="Kogle M.E."/>
            <person name="Barry K."/>
            <person name="Clum A."/>
            <person name="Na H."/>
            <person name="Ledsgaard L."/>
            <person name="Lin J."/>
            <person name="Lipzen A."/>
            <person name="Kuo A."/>
            <person name="Riley R."/>
            <person name="Mondo S."/>
            <person name="Labutti K."/>
            <person name="Haridas S."/>
            <person name="Pangalinan J."/>
            <person name="Salamov A.A."/>
            <person name="Simmons B.A."/>
            <person name="Magnuson J.K."/>
            <person name="Chen J."/>
            <person name="Drula E."/>
            <person name="Henrissat B."/>
            <person name="Wiebenga A."/>
            <person name="Lubbers R.J."/>
            <person name="Gomes A.C."/>
            <person name="Makela M.R."/>
            <person name="Stajich J."/>
            <person name="Grigoriev I.V."/>
            <person name="Mortensen U.H."/>
            <person name="De Vries R.P."/>
            <person name="Baker S.E."/>
            <person name="Andersen M.R."/>
        </authorList>
    </citation>
    <scope>NUCLEOTIDE SEQUENCE [LARGE SCALE GENOMIC DNA]</scope>
    <source>
        <strain evidence="1 2">CBS 588.65</strain>
    </source>
</reference>